<sequence length="373" mass="41626">MVDDFEGDVDSRWGINNGKYKVTKKDAFQGSQSLVLEPKKNAKKPVAKIFKSFYPKALDLSKHDLSLAVKVNKPKDIKVSAEVIAPAESSMLTATRYIPLELDGWVRFDLGYTAITGNPTMDKVSQVNLQIGPLSKGQDFQILIDDLRKYPKPKKGKVMFQFDDGHITTYKKAYPILKKKGWPGSVGIIPDAINGDKRMTDQMMQEMGKSGWDMMAHASELLPKLPESKQRQILQQANQYLNLKGFKKGARHFVAPYNRVNQTTLDLIDELFETGYLFGACPNNAQHPSNPSFISRVEGPSVRGARRAINVAEKTNQLVVIAYHAIGNGNNATSEKAFKRIVNHVEKKNVDVITPSQLVDGKTGRYCNVEIVT</sequence>
<protein>
    <submittedName>
        <fullName evidence="4">Polysaccharide deacetylase family protein</fullName>
    </submittedName>
</protein>
<evidence type="ECO:0000256" key="2">
    <source>
        <dbReference type="ARBA" id="ARBA00022729"/>
    </source>
</evidence>
<evidence type="ECO:0000313" key="5">
    <source>
        <dbReference type="Proteomes" id="UP001596417"/>
    </source>
</evidence>
<proteinExistence type="predicted"/>
<dbReference type="InterPro" id="IPR002509">
    <property type="entry name" value="NODB_dom"/>
</dbReference>
<dbReference type="EMBL" id="JBHTAX010000001">
    <property type="protein sequence ID" value="MFC7189438.1"/>
    <property type="molecule type" value="Genomic_DNA"/>
</dbReference>
<dbReference type="PROSITE" id="PS51677">
    <property type="entry name" value="NODB"/>
    <property type="match status" value="1"/>
</dbReference>
<keyword evidence="2" id="KW-0732">Signal</keyword>
<dbReference type="Gene3D" id="3.20.20.370">
    <property type="entry name" value="Glycoside hydrolase/deacetylase"/>
    <property type="match status" value="1"/>
</dbReference>
<organism evidence="4 5">
    <name type="scientific">Halocatena marina</name>
    <dbReference type="NCBI Taxonomy" id="2934937"/>
    <lineage>
        <taxon>Archaea</taxon>
        <taxon>Methanobacteriati</taxon>
        <taxon>Methanobacteriota</taxon>
        <taxon>Stenosarchaea group</taxon>
        <taxon>Halobacteria</taxon>
        <taxon>Halobacteriales</taxon>
        <taxon>Natronomonadaceae</taxon>
        <taxon>Halocatena</taxon>
    </lineage>
</organism>
<accession>A0ABD5YJ73</accession>
<reference evidence="4 5" key="1">
    <citation type="journal article" date="2019" name="Int. J. Syst. Evol. Microbiol.">
        <title>The Global Catalogue of Microorganisms (GCM) 10K type strain sequencing project: providing services to taxonomists for standard genome sequencing and annotation.</title>
        <authorList>
            <consortium name="The Broad Institute Genomics Platform"/>
            <consortium name="The Broad Institute Genome Sequencing Center for Infectious Disease"/>
            <person name="Wu L."/>
            <person name="Ma J."/>
        </authorList>
    </citation>
    <scope>NUCLEOTIDE SEQUENCE [LARGE SCALE GENOMIC DNA]</scope>
    <source>
        <strain evidence="4 5">RDMS1</strain>
    </source>
</reference>
<dbReference type="InterPro" id="IPR051398">
    <property type="entry name" value="Polysacch_Deacetylase"/>
</dbReference>
<comment type="subcellular location">
    <subcellularLocation>
        <location evidence="1">Secreted</location>
    </subcellularLocation>
</comment>
<dbReference type="InterPro" id="IPR011330">
    <property type="entry name" value="Glyco_hydro/deAcase_b/a-brl"/>
</dbReference>
<evidence type="ECO:0000256" key="1">
    <source>
        <dbReference type="ARBA" id="ARBA00004613"/>
    </source>
</evidence>
<dbReference type="PANTHER" id="PTHR34216">
    <property type="match status" value="1"/>
</dbReference>
<name>A0ABD5YJ73_9EURY</name>
<dbReference type="GO" id="GO:0005576">
    <property type="term" value="C:extracellular region"/>
    <property type="evidence" value="ECO:0007669"/>
    <property type="project" value="UniProtKB-SubCell"/>
</dbReference>
<comment type="caution">
    <text evidence="4">The sequence shown here is derived from an EMBL/GenBank/DDBJ whole genome shotgun (WGS) entry which is preliminary data.</text>
</comment>
<dbReference type="Proteomes" id="UP001596417">
    <property type="component" value="Unassembled WGS sequence"/>
</dbReference>
<dbReference type="PANTHER" id="PTHR34216:SF3">
    <property type="entry name" value="POLY-BETA-1,6-N-ACETYL-D-GLUCOSAMINE N-DEACETYLASE"/>
    <property type="match status" value="1"/>
</dbReference>
<keyword evidence="5" id="KW-1185">Reference proteome</keyword>
<dbReference type="Gene3D" id="2.60.120.260">
    <property type="entry name" value="Galactose-binding domain-like"/>
    <property type="match status" value="1"/>
</dbReference>
<evidence type="ECO:0000313" key="4">
    <source>
        <dbReference type="EMBL" id="MFC7189438.1"/>
    </source>
</evidence>
<feature type="domain" description="NodB homology" evidence="3">
    <location>
        <begin position="156"/>
        <end position="353"/>
    </location>
</feature>
<gene>
    <name evidence="4" type="ORF">ACFQL7_05965</name>
</gene>
<dbReference type="CDD" id="cd10970">
    <property type="entry name" value="CE4_DAC_u1_6s"/>
    <property type="match status" value="1"/>
</dbReference>
<dbReference type="AlphaFoldDB" id="A0ABD5YJ73"/>
<dbReference type="RefSeq" id="WP_390204925.1">
    <property type="nucleotide sequence ID" value="NZ_JBHTAX010000001.1"/>
</dbReference>
<dbReference type="Pfam" id="PF01522">
    <property type="entry name" value="Polysacc_deac_1"/>
    <property type="match status" value="1"/>
</dbReference>
<evidence type="ECO:0000259" key="3">
    <source>
        <dbReference type="PROSITE" id="PS51677"/>
    </source>
</evidence>
<dbReference type="SUPFAM" id="SSF88713">
    <property type="entry name" value="Glycoside hydrolase/deacetylase"/>
    <property type="match status" value="1"/>
</dbReference>